<dbReference type="EMBL" id="HF935878">
    <property type="protein sequence ID" value="CCX32471.1"/>
    <property type="molecule type" value="Genomic_DNA"/>
</dbReference>
<sequence>MEFNNPHLLHTFDEGSSKLSDAQPQSNHQPLSTPCHQTTPPEKHPNEYSSHDSIHPNPKPQKAKVEDDSTHTPPNDWNSPKQSSTQYQRARDSLLQKRRNDRIKITPDDQLILQWKEQDRLSWEGISAKLKAKGRWIYTLSYIRQRYNRACRVRRILGEDFVLPSKAPVPHRKPKDIKSERRCSTTPPMLNRYLSDDFCDEVVGAEISATENSPPCISLNSSVARQLFRINPFMPASLLAPPLLLAQLDQESLFEDDNRQYPALVYLTDAYSNVHPVQLIYAIPKKTGIKKQEREE</sequence>
<dbReference type="Proteomes" id="UP000018144">
    <property type="component" value="Unassembled WGS sequence"/>
</dbReference>
<keyword evidence="3" id="KW-1185">Reference proteome</keyword>
<evidence type="ECO:0000313" key="3">
    <source>
        <dbReference type="Proteomes" id="UP000018144"/>
    </source>
</evidence>
<proteinExistence type="predicted"/>
<feature type="region of interest" description="Disordered" evidence="1">
    <location>
        <begin position="1"/>
        <end position="101"/>
    </location>
</feature>
<feature type="compositionally biased region" description="Polar residues" evidence="1">
    <location>
        <begin position="71"/>
        <end position="88"/>
    </location>
</feature>
<organism evidence="2 3">
    <name type="scientific">Pyronema omphalodes (strain CBS 100304)</name>
    <name type="common">Pyronema confluens</name>
    <dbReference type="NCBI Taxonomy" id="1076935"/>
    <lineage>
        <taxon>Eukaryota</taxon>
        <taxon>Fungi</taxon>
        <taxon>Dikarya</taxon>
        <taxon>Ascomycota</taxon>
        <taxon>Pezizomycotina</taxon>
        <taxon>Pezizomycetes</taxon>
        <taxon>Pezizales</taxon>
        <taxon>Pyronemataceae</taxon>
        <taxon>Pyronema</taxon>
    </lineage>
</organism>
<protein>
    <submittedName>
        <fullName evidence="2">Uncharacterized protein</fullName>
    </submittedName>
</protein>
<feature type="compositionally biased region" description="Polar residues" evidence="1">
    <location>
        <begin position="17"/>
        <end position="40"/>
    </location>
</feature>
<feature type="compositionally biased region" description="Basic and acidic residues" evidence="1">
    <location>
        <begin position="41"/>
        <end position="54"/>
    </location>
</feature>
<evidence type="ECO:0000256" key="1">
    <source>
        <dbReference type="SAM" id="MobiDB-lite"/>
    </source>
</evidence>
<dbReference type="AlphaFoldDB" id="U4LVE6"/>
<evidence type="ECO:0000313" key="2">
    <source>
        <dbReference type="EMBL" id="CCX32471.1"/>
    </source>
</evidence>
<reference evidence="2 3" key="1">
    <citation type="journal article" date="2013" name="PLoS Genet.">
        <title>The genome and development-dependent transcriptomes of Pyronema confluens: a window into fungal evolution.</title>
        <authorList>
            <person name="Traeger S."/>
            <person name="Altegoer F."/>
            <person name="Freitag M."/>
            <person name="Gabaldon T."/>
            <person name="Kempken F."/>
            <person name="Kumar A."/>
            <person name="Marcet-Houben M."/>
            <person name="Poggeler S."/>
            <person name="Stajich J.E."/>
            <person name="Nowrousian M."/>
        </authorList>
    </citation>
    <scope>NUCLEOTIDE SEQUENCE [LARGE SCALE GENOMIC DNA]</scope>
    <source>
        <strain evidence="3">CBS 100304</strain>
        <tissue evidence="2">Vegetative mycelium</tissue>
    </source>
</reference>
<name>U4LVE6_PYROM</name>
<gene>
    <name evidence="2" type="ORF">PCON_13234</name>
</gene>
<accession>U4LVE6</accession>